<protein>
    <submittedName>
        <fullName evidence="1">Uncharacterized protein</fullName>
    </submittedName>
</protein>
<evidence type="ECO:0000313" key="2">
    <source>
        <dbReference type="Proteomes" id="UP000821865"/>
    </source>
</evidence>
<evidence type="ECO:0000313" key="1">
    <source>
        <dbReference type="EMBL" id="KAH7974467.1"/>
    </source>
</evidence>
<name>A0ACB8DP64_DERSI</name>
<keyword evidence="2" id="KW-1185">Reference proteome</keyword>
<dbReference type="Proteomes" id="UP000821865">
    <property type="component" value="Chromosome 10"/>
</dbReference>
<dbReference type="EMBL" id="CM023479">
    <property type="protein sequence ID" value="KAH7974467.1"/>
    <property type="molecule type" value="Genomic_DNA"/>
</dbReference>
<comment type="caution">
    <text evidence="1">The sequence shown here is derived from an EMBL/GenBank/DDBJ whole genome shotgun (WGS) entry which is preliminary data.</text>
</comment>
<reference evidence="1" key="1">
    <citation type="submission" date="2020-05" db="EMBL/GenBank/DDBJ databases">
        <title>Large-scale comparative analyses of tick genomes elucidate their genetic diversity and vector capacities.</title>
        <authorList>
            <person name="Jia N."/>
            <person name="Wang J."/>
            <person name="Shi W."/>
            <person name="Du L."/>
            <person name="Sun Y."/>
            <person name="Zhan W."/>
            <person name="Jiang J."/>
            <person name="Wang Q."/>
            <person name="Zhang B."/>
            <person name="Ji P."/>
            <person name="Sakyi L.B."/>
            <person name="Cui X."/>
            <person name="Yuan T."/>
            <person name="Jiang B."/>
            <person name="Yang W."/>
            <person name="Lam T.T.-Y."/>
            <person name="Chang Q."/>
            <person name="Ding S."/>
            <person name="Wang X."/>
            <person name="Zhu J."/>
            <person name="Ruan X."/>
            <person name="Zhao L."/>
            <person name="Wei J."/>
            <person name="Que T."/>
            <person name="Du C."/>
            <person name="Cheng J."/>
            <person name="Dai P."/>
            <person name="Han X."/>
            <person name="Huang E."/>
            <person name="Gao Y."/>
            <person name="Liu J."/>
            <person name="Shao H."/>
            <person name="Ye R."/>
            <person name="Li L."/>
            <person name="Wei W."/>
            <person name="Wang X."/>
            <person name="Wang C."/>
            <person name="Yang T."/>
            <person name="Huo Q."/>
            <person name="Li W."/>
            <person name="Guo W."/>
            <person name="Chen H."/>
            <person name="Zhou L."/>
            <person name="Ni X."/>
            <person name="Tian J."/>
            <person name="Zhou Y."/>
            <person name="Sheng Y."/>
            <person name="Liu T."/>
            <person name="Pan Y."/>
            <person name="Xia L."/>
            <person name="Li J."/>
            <person name="Zhao F."/>
            <person name="Cao W."/>
        </authorList>
    </citation>
    <scope>NUCLEOTIDE SEQUENCE</scope>
    <source>
        <strain evidence="1">Dsil-2018</strain>
    </source>
</reference>
<gene>
    <name evidence="1" type="ORF">HPB49_015733</name>
</gene>
<organism evidence="1 2">
    <name type="scientific">Dermacentor silvarum</name>
    <name type="common">Tick</name>
    <dbReference type="NCBI Taxonomy" id="543639"/>
    <lineage>
        <taxon>Eukaryota</taxon>
        <taxon>Metazoa</taxon>
        <taxon>Ecdysozoa</taxon>
        <taxon>Arthropoda</taxon>
        <taxon>Chelicerata</taxon>
        <taxon>Arachnida</taxon>
        <taxon>Acari</taxon>
        <taxon>Parasitiformes</taxon>
        <taxon>Ixodida</taxon>
        <taxon>Ixodoidea</taxon>
        <taxon>Ixodidae</taxon>
        <taxon>Rhipicephalinae</taxon>
        <taxon>Dermacentor</taxon>
    </lineage>
</organism>
<accession>A0ACB8DP64</accession>
<proteinExistence type="predicted"/>
<sequence>MASQKARLQNTAAGRAILHRTGTATELRALDGQRSLPPQALAFRQWSNSAPSAASSGGPSPNSISDSLVSDEATPVQVLHQHLELVLTEQAELLELDRAIQDTLTDADVEADLTTAFDRVHRSFLVLPRNLPRYCTQRPLPSRPECRRRQSFYAFPCQTCTSRAFWGSDATGKLFGTTKTAIQGIRLAEANYRVAVKVLSDRFSRRDMLVDDHLDRLLEMAPIRSSADLDKLRDLYDEITFHTSALEGLGVSPDEYAAVL</sequence>